<sequence length="1080" mass="121701">MADNLVSEMRKLFNMAQDGVVASKLCNMMEDIQKNNNEDAFYAGFINHLQKAMVFYNAATCVERVMEFAAAFTTFATIKKQKEAKEGDSMASELEDDVTEVFLANILKFLVQNHNSRDKAVRYRCCQLINKILNCMGEDAMIDEDLSDSIYECMMIRIKDRSPRIRIQAVLALVRLQDPEDEECPVIDAFLHSMRTDGNADVRRTIVANIALSRKTLPYVIGRTRDVKDSNRKSAFLTLAEKVSIRAFTIAQRVKLLSVGLKDRSNAVKQACGQMVKAWLRSYNQDIFKLLEAIDLEESVECAENLIDYILKEALPEKLQEYIKLVKDLGEETNGPVKLVTFDKLTPEISYFWYMLCKHLIGMGENGELMLQQLLPELTNFCEYIKLYAERNFIDSAIITAFNGDESGTQEFILEYLLKIAGLLDFSDEVGRKNLKSLVHDLLVAETMPLSLASVLVERYINAESDENKFVTDLVETIADIKQPLVQVVTTAMKENNRRNELKLARIRVAINECQEDLDNAVKSNDFHQAAVLKEQMTSHEKEKESLLDEMNMGKINEPQRVEKDDPETMLKCMTVASSMLYHVRKSAHLAKSSTLLTLKDELIFEGIKNEDPFIRNEAIKCLGHISLISKDFAAQHLVLFLQVAQVDQELLQITSVNTIFDLFLMYGLEAFNTEQPNSKKNEESNNEEDTTMVSQEEQEETEGNKTNIEEEEGENEEPTIIEETPPEEQKSNAGNAAESVLEIMVMFLEGESPDLRTSVAEGMAKLLISGRIVSAKILTRLILLWYNPITEDDIKLRHCIGVFLPLFSFENRSHQEIYEETFLPVLKTLLNAPTSSPLSRVDVTNVVDLLIQLTDVRNLVQFNVTTDTSQNNLLNTLETHVHDSLAMRLANEILSDPEDPDVKLFCKTLTQLAICPKNVATIRDLIELSSQITEVFEGNRVAKKSIEKFQSTLERLLIDGGGSMSSTGQESQDATVPPAVEANSTPIADLDSGARNNTLTDTDADKTLTDTENELPPNKHKLSSSSEKIASKSKRSKIQDSRVSSASVDFRVNPKASTVEVEDEDEEMESESESEGEEE</sequence>
<keyword evidence="5" id="KW-0498">Mitosis</keyword>
<evidence type="ECO:0000256" key="8">
    <source>
        <dbReference type="SAM" id="MobiDB-lite"/>
    </source>
</evidence>
<dbReference type="GeneID" id="136816675"/>
<reference evidence="10" key="1">
    <citation type="submission" date="2021-01" db="UniProtKB">
        <authorList>
            <consortium name="EnsemblMetazoa"/>
        </authorList>
    </citation>
    <scope>IDENTIFICATION</scope>
</reference>
<feature type="region of interest" description="Disordered" evidence="8">
    <location>
        <begin position="984"/>
        <end position="1080"/>
    </location>
</feature>
<protein>
    <recommendedName>
        <fullName evidence="9">Nuclear condensin complex subunit 3 C-terminal domain-containing protein</fullName>
    </recommendedName>
</protein>
<dbReference type="InterPro" id="IPR025977">
    <property type="entry name" value="Cnd3_C"/>
</dbReference>
<dbReference type="GO" id="GO:0007076">
    <property type="term" value="P:mitotic chromosome condensation"/>
    <property type="evidence" value="ECO:0007669"/>
    <property type="project" value="InterPro"/>
</dbReference>
<feature type="domain" description="Nuclear condensin complex subunit 3 C-terminal" evidence="9">
    <location>
        <begin position="572"/>
        <end position="915"/>
    </location>
</feature>
<dbReference type="Gene3D" id="1.25.10.10">
    <property type="entry name" value="Leucine-rich Repeat Variant"/>
    <property type="match status" value="1"/>
</dbReference>
<dbReference type="Proteomes" id="UP000594262">
    <property type="component" value="Unplaced"/>
</dbReference>
<proteinExistence type="inferred from homology"/>
<dbReference type="RefSeq" id="XP_066929101.1">
    <property type="nucleotide sequence ID" value="XM_067073000.1"/>
</dbReference>
<dbReference type="GO" id="GO:0000793">
    <property type="term" value="C:condensed chromosome"/>
    <property type="evidence" value="ECO:0007669"/>
    <property type="project" value="TreeGrafter"/>
</dbReference>
<evidence type="ECO:0000256" key="4">
    <source>
        <dbReference type="ARBA" id="ARBA00022618"/>
    </source>
</evidence>
<evidence type="ECO:0000313" key="11">
    <source>
        <dbReference type="Proteomes" id="UP000594262"/>
    </source>
</evidence>
<keyword evidence="3" id="KW-0158">Chromosome</keyword>
<feature type="region of interest" description="Disordered" evidence="8">
    <location>
        <begin position="676"/>
        <end position="735"/>
    </location>
</feature>
<evidence type="ECO:0000259" key="9">
    <source>
        <dbReference type="Pfam" id="PF12719"/>
    </source>
</evidence>
<dbReference type="PANTHER" id="PTHR14418:SF5">
    <property type="entry name" value="CONDENSIN COMPLEX SUBUNIT 3"/>
    <property type="match status" value="1"/>
</dbReference>
<keyword evidence="7" id="KW-0131">Cell cycle</keyword>
<dbReference type="InterPro" id="IPR027165">
    <property type="entry name" value="CND3"/>
</dbReference>
<name>A0A7M5X5X9_9CNID</name>
<evidence type="ECO:0000256" key="6">
    <source>
        <dbReference type="ARBA" id="ARBA00023067"/>
    </source>
</evidence>
<dbReference type="OrthoDB" id="27187at2759"/>
<feature type="compositionally biased region" description="Acidic residues" evidence="8">
    <location>
        <begin position="1061"/>
        <end position="1080"/>
    </location>
</feature>
<keyword evidence="6" id="KW-0226">DNA condensation</keyword>
<comment type="subcellular location">
    <subcellularLocation>
        <location evidence="1">Chromosome</location>
    </subcellularLocation>
</comment>
<dbReference type="EnsemblMetazoa" id="CLYHEMT017390.3">
    <property type="protein sequence ID" value="CLYHEMP017390.3"/>
    <property type="gene ID" value="CLYHEMG017390"/>
</dbReference>
<dbReference type="GO" id="GO:0051301">
    <property type="term" value="P:cell division"/>
    <property type="evidence" value="ECO:0007669"/>
    <property type="project" value="UniProtKB-KW"/>
</dbReference>
<dbReference type="InterPro" id="IPR016024">
    <property type="entry name" value="ARM-type_fold"/>
</dbReference>
<evidence type="ECO:0000256" key="7">
    <source>
        <dbReference type="ARBA" id="ARBA00023306"/>
    </source>
</evidence>
<dbReference type="Pfam" id="PF12719">
    <property type="entry name" value="Cnd3"/>
    <property type="match status" value="1"/>
</dbReference>
<dbReference type="AlphaFoldDB" id="A0A7M5X5X9"/>
<dbReference type="GO" id="GO:0000796">
    <property type="term" value="C:condensin complex"/>
    <property type="evidence" value="ECO:0007669"/>
    <property type="project" value="InterPro"/>
</dbReference>
<dbReference type="PANTHER" id="PTHR14418">
    <property type="entry name" value="CONDENSIN COMPLEX SUBUNIT 3-RELATED"/>
    <property type="match status" value="1"/>
</dbReference>
<evidence type="ECO:0000313" key="10">
    <source>
        <dbReference type="EnsemblMetazoa" id="CLYHEMP017390.3"/>
    </source>
</evidence>
<dbReference type="InterPro" id="IPR011989">
    <property type="entry name" value="ARM-like"/>
</dbReference>
<evidence type="ECO:0000256" key="5">
    <source>
        <dbReference type="ARBA" id="ARBA00022776"/>
    </source>
</evidence>
<keyword evidence="11" id="KW-1185">Reference proteome</keyword>
<evidence type="ECO:0000256" key="1">
    <source>
        <dbReference type="ARBA" id="ARBA00004286"/>
    </source>
</evidence>
<comment type="similarity">
    <text evidence="2">Belongs to the CND3 (condensin subunit 3) family.</text>
</comment>
<organism evidence="10 11">
    <name type="scientific">Clytia hemisphaerica</name>
    <dbReference type="NCBI Taxonomy" id="252671"/>
    <lineage>
        <taxon>Eukaryota</taxon>
        <taxon>Metazoa</taxon>
        <taxon>Cnidaria</taxon>
        <taxon>Hydrozoa</taxon>
        <taxon>Hydroidolina</taxon>
        <taxon>Leptothecata</taxon>
        <taxon>Obeliida</taxon>
        <taxon>Clytiidae</taxon>
        <taxon>Clytia</taxon>
    </lineage>
</organism>
<evidence type="ECO:0000256" key="2">
    <source>
        <dbReference type="ARBA" id="ARBA00006533"/>
    </source>
</evidence>
<keyword evidence="4" id="KW-0132">Cell division</keyword>
<feature type="compositionally biased region" description="Acidic residues" evidence="8">
    <location>
        <begin position="710"/>
        <end position="727"/>
    </location>
</feature>
<dbReference type="SUPFAM" id="SSF48371">
    <property type="entry name" value="ARM repeat"/>
    <property type="match status" value="1"/>
</dbReference>
<evidence type="ECO:0000256" key="3">
    <source>
        <dbReference type="ARBA" id="ARBA00022454"/>
    </source>
</evidence>
<feature type="compositionally biased region" description="Acidic residues" evidence="8">
    <location>
        <begin position="685"/>
        <end position="702"/>
    </location>
</feature>
<accession>A0A7M5X5X9</accession>